<evidence type="ECO:0000313" key="2">
    <source>
        <dbReference type="Proteomes" id="UP000345637"/>
    </source>
</evidence>
<dbReference type="EMBL" id="CAADJE010000021">
    <property type="protein sequence ID" value="VFS63010.1"/>
    <property type="molecule type" value="Genomic_DNA"/>
</dbReference>
<name>A0A485AQT3_RAOPL</name>
<dbReference type="Proteomes" id="UP000345637">
    <property type="component" value="Unassembled WGS sequence"/>
</dbReference>
<sequence length="112" mass="12688">MLSMVAFVYTTWVIAREQQVFFDRLIAIFRAAGFGGEDTEDTVGVTNGGDFRVGGDDGFVGKIERHQRTGFNACRRVADHKIEVHLFQFFENFIYTFAGQRIFITRLGGGRI</sequence>
<gene>
    <name evidence="1" type="ORF">NCTC12998_02076</name>
</gene>
<reference evidence="1 2" key="1">
    <citation type="submission" date="2019-03" db="EMBL/GenBank/DDBJ databases">
        <authorList>
            <consortium name="Pathogen Informatics"/>
        </authorList>
    </citation>
    <scope>NUCLEOTIDE SEQUENCE [LARGE SCALE GENOMIC DNA]</scope>
    <source>
        <strain evidence="1 2">NCTC12998</strain>
    </source>
</reference>
<accession>A0A485AQT3</accession>
<evidence type="ECO:0000313" key="1">
    <source>
        <dbReference type="EMBL" id="VFS63010.1"/>
    </source>
</evidence>
<proteinExistence type="predicted"/>
<organism evidence="1 2">
    <name type="scientific">Raoultella planticola</name>
    <name type="common">Klebsiella planticola</name>
    <dbReference type="NCBI Taxonomy" id="575"/>
    <lineage>
        <taxon>Bacteria</taxon>
        <taxon>Pseudomonadati</taxon>
        <taxon>Pseudomonadota</taxon>
        <taxon>Gammaproteobacteria</taxon>
        <taxon>Enterobacterales</taxon>
        <taxon>Enterobacteriaceae</taxon>
        <taxon>Klebsiella/Raoultella group</taxon>
        <taxon>Raoultella</taxon>
    </lineage>
</organism>
<protein>
    <submittedName>
        <fullName evidence="1">Uncharacterized protein</fullName>
    </submittedName>
</protein>
<dbReference type="AlphaFoldDB" id="A0A485AQT3"/>